<gene>
    <name evidence="3" type="ORF">SAMN05444169_2219</name>
</gene>
<protein>
    <submittedName>
        <fullName evidence="3">Uncharacterized protein</fullName>
    </submittedName>
</protein>
<dbReference type="AlphaFoldDB" id="A0A1M5JGW3"/>
<dbReference type="Proteomes" id="UP000190675">
    <property type="component" value="Chromosome I"/>
</dbReference>
<feature type="chain" id="PRO_5012883702" evidence="2">
    <location>
        <begin position="22"/>
        <end position="179"/>
    </location>
</feature>
<reference evidence="3 4" key="1">
    <citation type="submission" date="2016-11" db="EMBL/GenBank/DDBJ databases">
        <authorList>
            <person name="Jaros S."/>
            <person name="Januszkiewicz K."/>
            <person name="Wedrychowicz H."/>
        </authorList>
    </citation>
    <scope>NUCLEOTIDE SEQUENCE [LARGE SCALE GENOMIC DNA]</scope>
    <source>
        <strain evidence="3 4">GAS242</strain>
    </source>
</reference>
<name>A0A1M5JGW3_9BRAD</name>
<dbReference type="EMBL" id="LT670818">
    <property type="protein sequence ID" value="SHG39761.1"/>
    <property type="molecule type" value="Genomic_DNA"/>
</dbReference>
<evidence type="ECO:0000256" key="2">
    <source>
        <dbReference type="SAM" id="SignalP"/>
    </source>
</evidence>
<feature type="compositionally biased region" description="Basic residues" evidence="1">
    <location>
        <begin position="143"/>
        <end position="152"/>
    </location>
</feature>
<feature type="region of interest" description="Disordered" evidence="1">
    <location>
        <begin position="129"/>
        <end position="179"/>
    </location>
</feature>
<keyword evidence="2" id="KW-0732">Signal</keyword>
<organism evidence="3 4">
    <name type="scientific">Bradyrhizobium erythrophlei</name>
    <dbReference type="NCBI Taxonomy" id="1437360"/>
    <lineage>
        <taxon>Bacteria</taxon>
        <taxon>Pseudomonadati</taxon>
        <taxon>Pseudomonadota</taxon>
        <taxon>Alphaproteobacteria</taxon>
        <taxon>Hyphomicrobiales</taxon>
        <taxon>Nitrobacteraceae</taxon>
        <taxon>Bradyrhizobium</taxon>
    </lineage>
</organism>
<accession>A0A1M5JGW3</accession>
<evidence type="ECO:0000256" key="1">
    <source>
        <dbReference type="SAM" id="MobiDB-lite"/>
    </source>
</evidence>
<evidence type="ECO:0000313" key="3">
    <source>
        <dbReference type="EMBL" id="SHG39761.1"/>
    </source>
</evidence>
<evidence type="ECO:0000313" key="4">
    <source>
        <dbReference type="Proteomes" id="UP000190675"/>
    </source>
</evidence>
<sequence length="179" mass="19876">MIRNLLAIFAFASCLTVFASAAVATYFHFQAIANIPAGGPRRRIVKVNRLNALLFPDELSPIGLQYRVRCLRTLTAPLLHCRYGSDGVGACIDKNRTKTLRANTWRSPERNRFVHYRITRCSSLIPHTPQTVAPPCDTPRAGRAPRVRRRGRAAPIAIGRTPPAGHCAASADRSRHRSR</sequence>
<proteinExistence type="predicted"/>
<feature type="signal peptide" evidence="2">
    <location>
        <begin position="1"/>
        <end position="21"/>
    </location>
</feature>